<evidence type="ECO:0000313" key="4">
    <source>
        <dbReference type="EMBL" id="RRG21596.1"/>
    </source>
</evidence>
<reference evidence="4 5" key="1">
    <citation type="submission" date="2018-07" db="EMBL/GenBank/DDBJ databases">
        <title>Draft genome sequence of Ancylomarina sp. M1P.</title>
        <authorList>
            <person name="Yadav S."/>
            <person name="Villanueva L."/>
            <person name="Damste J.S.S."/>
        </authorList>
    </citation>
    <scope>NUCLEOTIDE SEQUENCE [LARGE SCALE GENOMIC DNA]</scope>
    <source>
        <strain evidence="4 5">M1P</strain>
    </source>
</reference>
<keyword evidence="1" id="KW-0812">Transmembrane</keyword>
<dbReference type="InterPro" id="IPR006860">
    <property type="entry name" value="FecR"/>
</dbReference>
<evidence type="ECO:0000259" key="3">
    <source>
        <dbReference type="Pfam" id="PF16344"/>
    </source>
</evidence>
<evidence type="ECO:0000256" key="1">
    <source>
        <dbReference type="SAM" id="Phobius"/>
    </source>
</evidence>
<feature type="domain" description="FecR protein" evidence="2">
    <location>
        <begin position="209"/>
        <end position="301"/>
    </location>
</feature>
<sequence length="418" mass="47754">MFGAKGSYGEQKSNSNKINFLVNRIDHHIRISQLIAKEVNFGLDDNEKKELNTWMNESAENSQAYSRIMNKKSFLNWDEDFHQVNVEEGWKRFDEAVNPNRMVFVFQTILRYAAVIFIPLFLAGVGYYLYNDLINLSQQQQEQFAKYEPQAPQAQLTLADGRKVSLEDYKVAALKEKDGTQIEKGEGNLKYQAGEEKIKGKPLYNTVDIPRGSDYKLVLSDGTKVHLNAMSSLKFPVQFSGKTREVKLTGEAYFEVKKDAKHPFIVNVLGTKVEVLGTSFNVKAYEEDENIETTLVEGSVKVQSSGFMTEPILLEPGQQAVTNDKMGSIDMREVNVVLFTSWREGVFLFKNQRMEDIMIELSRWYDLKVFYTNPSVKEFRFGGHFNRNSDISSIMEMFELTHKVDANINGGTIVIGEK</sequence>
<dbReference type="Gene3D" id="3.55.50.30">
    <property type="match status" value="1"/>
</dbReference>
<dbReference type="Pfam" id="PF16344">
    <property type="entry name" value="FecR_C"/>
    <property type="match status" value="1"/>
</dbReference>
<comment type="caution">
    <text evidence="4">The sequence shown here is derived from an EMBL/GenBank/DDBJ whole genome shotgun (WGS) entry which is preliminary data.</text>
</comment>
<organism evidence="4 5">
    <name type="scientific">Ancylomarina euxinus</name>
    <dbReference type="NCBI Taxonomy" id="2283627"/>
    <lineage>
        <taxon>Bacteria</taxon>
        <taxon>Pseudomonadati</taxon>
        <taxon>Bacteroidota</taxon>
        <taxon>Bacteroidia</taxon>
        <taxon>Marinilabiliales</taxon>
        <taxon>Marinifilaceae</taxon>
        <taxon>Ancylomarina</taxon>
    </lineage>
</organism>
<dbReference type="InterPro" id="IPR032508">
    <property type="entry name" value="FecR_C"/>
</dbReference>
<dbReference type="GO" id="GO:0016989">
    <property type="term" value="F:sigma factor antagonist activity"/>
    <property type="evidence" value="ECO:0007669"/>
    <property type="project" value="TreeGrafter"/>
</dbReference>
<name>A0A425Y134_9BACT</name>
<dbReference type="FunFam" id="2.60.120.1440:FF:000001">
    <property type="entry name" value="Putative anti-sigma factor"/>
    <property type="match status" value="1"/>
</dbReference>
<keyword evidence="5" id="KW-1185">Reference proteome</keyword>
<evidence type="ECO:0000259" key="2">
    <source>
        <dbReference type="Pfam" id="PF04773"/>
    </source>
</evidence>
<proteinExistence type="predicted"/>
<feature type="domain" description="Protein FecR C-terminal" evidence="3">
    <location>
        <begin position="347"/>
        <end position="415"/>
    </location>
</feature>
<dbReference type="PANTHER" id="PTHR30273:SF2">
    <property type="entry name" value="PROTEIN FECR"/>
    <property type="match status" value="1"/>
</dbReference>
<dbReference type="Gene3D" id="2.60.120.1440">
    <property type="match status" value="1"/>
</dbReference>
<keyword evidence="1" id="KW-1133">Transmembrane helix</keyword>
<gene>
    <name evidence="4" type="ORF">DWB61_09970</name>
</gene>
<dbReference type="PANTHER" id="PTHR30273">
    <property type="entry name" value="PERIPLASMIC SIGNAL SENSOR AND SIGMA FACTOR ACTIVATOR FECR-RELATED"/>
    <property type="match status" value="1"/>
</dbReference>
<dbReference type="InterPro" id="IPR012373">
    <property type="entry name" value="Ferrdict_sens_TM"/>
</dbReference>
<evidence type="ECO:0000313" key="5">
    <source>
        <dbReference type="Proteomes" id="UP000285794"/>
    </source>
</evidence>
<keyword evidence="1" id="KW-0472">Membrane</keyword>
<dbReference type="AlphaFoldDB" id="A0A425Y134"/>
<dbReference type="Proteomes" id="UP000285794">
    <property type="component" value="Unassembled WGS sequence"/>
</dbReference>
<protein>
    <submittedName>
        <fullName evidence="4">DUF4974 domain-containing protein</fullName>
    </submittedName>
</protein>
<dbReference type="Pfam" id="PF04773">
    <property type="entry name" value="FecR"/>
    <property type="match status" value="1"/>
</dbReference>
<feature type="transmembrane region" description="Helical" evidence="1">
    <location>
        <begin position="109"/>
        <end position="130"/>
    </location>
</feature>
<dbReference type="EMBL" id="QQWG01000008">
    <property type="protein sequence ID" value="RRG21596.1"/>
    <property type="molecule type" value="Genomic_DNA"/>
</dbReference>
<accession>A0A425Y134</accession>